<reference evidence="2 3" key="1">
    <citation type="submission" date="2019-11" db="EMBL/GenBank/DDBJ databases">
        <title>Cellulosimicrobium composti sp. nov. isolated from a compost.</title>
        <authorList>
            <person name="Yang Y."/>
        </authorList>
    </citation>
    <scope>NUCLEOTIDE SEQUENCE [LARGE SCALE GENOMIC DNA]</scope>
    <source>
        <strain evidence="2 3">BIT-GX5</strain>
    </source>
</reference>
<dbReference type="SUPFAM" id="SSF53474">
    <property type="entry name" value="alpha/beta-Hydrolases"/>
    <property type="match status" value="1"/>
</dbReference>
<dbReference type="PANTHER" id="PTHR13136">
    <property type="entry name" value="TESTIS DEVELOPMENT PROTEIN PRTD"/>
    <property type="match status" value="1"/>
</dbReference>
<dbReference type="Proteomes" id="UP000440668">
    <property type="component" value="Unassembled WGS sequence"/>
</dbReference>
<dbReference type="InterPro" id="IPR029058">
    <property type="entry name" value="AB_hydrolase_fold"/>
</dbReference>
<dbReference type="InterPro" id="IPR046879">
    <property type="entry name" value="KANL3/Tex30_Abhydrolase"/>
</dbReference>
<dbReference type="AlphaFoldDB" id="A0A6N7ZEF3"/>
<dbReference type="EMBL" id="WMKA01000003">
    <property type="protein sequence ID" value="MTG87815.1"/>
    <property type="molecule type" value="Genomic_DNA"/>
</dbReference>
<evidence type="ECO:0000313" key="3">
    <source>
        <dbReference type="Proteomes" id="UP000440668"/>
    </source>
</evidence>
<evidence type="ECO:0000313" key="2">
    <source>
        <dbReference type="EMBL" id="MTG87815.1"/>
    </source>
</evidence>
<keyword evidence="2" id="KW-0378">Hydrolase</keyword>
<dbReference type="Pfam" id="PF20408">
    <property type="entry name" value="Abhydrolase_11"/>
    <property type="match status" value="1"/>
</dbReference>
<accession>A0A6N7ZEF3</accession>
<dbReference type="RefSeq" id="WP_318657194.1">
    <property type="nucleotide sequence ID" value="NZ_WMKA01000003.1"/>
</dbReference>
<comment type="caution">
    <text evidence="2">The sequence shown here is derived from an EMBL/GenBank/DDBJ whole genome shotgun (WGS) entry which is preliminary data.</text>
</comment>
<dbReference type="InterPro" id="IPR026555">
    <property type="entry name" value="NSL3/Tex30"/>
</dbReference>
<gene>
    <name evidence="2" type="ORF">GJV82_02430</name>
</gene>
<name>A0A6N7ZEF3_9MICO</name>
<evidence type="ECO:0000259" key="1">
    <source>
        <dbReference type="Pfam" id="PF20408"/>
    </source>
</evidence>
<sequence>MTTPTPDDRPVAGVLLTPGAGASRDHRALVAIDDALAALDPPVPVRRVDFPYRIAGKRMPDRPPVAVAHVRAEAEAFAAELGTTTDRLVLGGRSYGGRMCSMAVAEGLPAAGLALVSYPLHPPGKPERLRTEHLPDLRVPVLFVSGRTDPFATPDELAEHTAVIPGPVTRVELPGAHDLKGQDAAVCEALVAWLATIGT</sequence>
<dbReference type="PANTHER" id="PTHR13136:SF11">
    <property type="entry name" value="TESTIS-EXPRESSED PROTEIN 30"/>
    <property type="match status" value="1"/>
</dbReference>
<feature type="domain" description="KANL3/Tex30 alpha/beta hydrolase-like" evidence="1">
    <location>
        <begin position="13"/>
        <end position="180"/>
    </location>
</feature>
<protein>
    <submittedName>
        <fullName evidence="2">Dienelactone hydrolase</fullName>
    </submittedName>
</protein>
<dbReference type="GO" id="GO:0016787">
    <property type="term" value="F:hydrolase activity"/>
    <property type="evidence" value="ECO:0007669"/>
    <property type="project" value="UniProtKB-KW"/>
</dbReference>
<dbReference type="Gene3D" id="3.40.50.1820">
    <property type="entry name" value="alpha/beta hydrolase"/>
    <property type="match status" value="1"/>
</dbReference>
<organism evidence="2 3">
    <name type="scientific">Cellulosimicrobium composti</name>
    <dbReference type="NCBI Taxonomy" id="2672572"/>
    <lineage>
        <taxon>Bacteria</taxon>
        <taxon>Bacillati</taxon>
        <taxon>Actinomycetota</taxon>
        <taxon>Actinomycetes</taxon>
        <taxon>Micrococcales</taxon>
        <taxon>Promicromonosporaceae</taxon>
        <taxon>Cellulosimicrobium</taxon>
    </lineage>
</organism>
<proteinExistence type="predicted"/>